<protein>
    <submittedName>
        <fullName evidence="9">Putative outer membrane starch-binding protein</fullName>
    </submittedName>
</protein>
<comment type="caution">
    <text evidence="9">The sequence shown here is derived from an EMBL/GenBank/DDBJ whole genome shotgun (WGS) entry which is preliminary data.</text>
</comment>
<evidence type="ECO:0000256" key="4">
    <source>
        <dbReference type="ARBA" id="ARBA00023136"/>
    </source>
</evidence>
<evidence type="ECO:0000259" key="8">
    <source>
        <dbReference type="Pfam" id="PF14322"/>
    </source>
</evidence>
<name>A0A316ANY7_9BACT</name>
<evidence type="ECO:0000313" key="10">
    <source>
        <dbReference type="Proteomes" id="UP000245880"/>
    </source>
</evidence>
<dbReference type="OrthoDB" id="906516at2"/>
<dbReference type="InterPro" id="IPR033985">
    <property type="entry name" value="SusD-like_N"/>
</dbReference>
<evidence type="ECO:0000259" key="7">
    <source>
        <dbReference type="Pfam" id="PF07980"/>
    </source>
</evidence>
<feature type="signal peptide" evidence="6">
    <location>
        <begin position="1"/>
        <end position="20"/>
    </location>
</feature>
<dbReference type="Pfam" id="PF07980">
    <property type="entry name" value="SusD_RagB"/>
    <property type="match status" value="1"/>
</dbReference>
<keyword evidence="4" id="KW-0472">Membrane</keyword>
<dbReference type="SUPFAM" id="SSF48452">
    <property type="entry name" value="TPR-like"/>
    <property type="match status" value="1"/>
</dbReference>
<evidence type="ECO:0000256" key="3">
    <source>
        <dbReference type="ARBA" id="ARBA00022729"/>
    </source>
</evidence>
<evidence type="ECO:0000256" key="6">
    <source>
        <dbReference type="SAM" id="SignalP"/>
    </source>
</evidence>
<dbReference type="InterPro" id="IPR011990">
    <property type="entry name" value="TPR-like_helical_dom_sf"/>
</dbReference>
<reference evidence="9 10" key="1">
    <citation type="submission" date="2018-03" db="EMBL/GenBank/DDBJ databases">
        <title>Genomic Encyclopedia of Archaeal and Bacterial Type Strains, Phase II (KMG-II): from individual species to whole genera.</title>
        <authorList>
            <person name="Goeker M."/>
        </authorList>
    </citation>
    <scope>NUCLEOTIDE SEQUENCE [LARGE SCALE GENOMIC DNA]</scope>
    <source>
        <strain evidence="9 10">DSM 100346</strain>
    </source>
</reference>
<comment type="similarity">
    <text evidence="2">Belongs to the SusD family.</text>
</comment>
<proteinExistence type="inferred from homology"/>
<evidence type="ECO:0000256" key="2">
    <source>
        <dbReference type="ARBA" id="ARBA00006275"/>
    </source>
</evidence>
<keyword evidence="10" id="KW-1185">Reference proteome</keyword>
<feature type="domain" description="SusD-like N-terminal" evidence="8">
    <location>
        <begin position="41"/>
        <end position="221"/>
    </location>
</feature>
<comment type="subcellular location">
    <subcellularLocation>
        <location evidence="1">Cell outer membrane</location>
    </subcellularLocation>
</comment>
<dbReference type="RefSeq" id="WP_109673296.1">
    <property type="nucleotide sequence ID" value="NZ_QGDT01000002.1"/>
</dbReference>
<evidence type="ECO:0000256" key="5">
    <source>
        <dbReference type="ARBA" id="ARBA00023237"/>
    </source>
</evidence>
<feature type="domain" description="RagB/SusD" evidence="7">
    <location>
        <begin position="269"/>
        <end position="554"/>
    </location>
</feature>
<dbReference type="Pfam" id="PF14322">
    <property type="entry name" value="SusD-like_3"/>
    <property type="match status" value="1"/>
</dbReference>
<organism evidence="9 10">
    <name type="scientific">Dyadobacter jejuensis</name>
    <dbReference type="NCBI Taxonomy" id="1082580"/>
    <lineage>
        <taxon>Bacteria</taxon>
        <taxon>Pseudomonadati</taxon>
        <taxon>Bacteroidota</taxon>
        <taxon>Cytophagia</taxon>
        <taxon>Cytophagales</taxon>
        <taxon>Spirosomataceae</taxon>
        <taxon>Dyadobacter</taxon>
    </lineage>
</organism>
<accession>A0A316ANY7</accession>
<sequence length="554" mass="61470">MKAKFKLFLYLTLLWGVAGCSQILDEVPVSQVGSQYYNSLAGFEGGVNAVYTSMRSYYGAEVSTNLSVFGTDTYTNGSDGSYKYMNQYTASFGSNVSILTNLWNSLYSGINTANILIDLANTDGVTGLSEAAKNQRIAELKFLRAHAYFLLTQNWGNIAISVNGITNPTKDFTKATVAEVYAVILADLIAALPYLPTTVGNADYGRATQGACEHMLAKVYLTKATSEAAESTDFENAATYSSHVINNYSYALQSDYALVHDQSNQQNSEIIWAVQYSNDVLTNGSGNMTHLFFLMEYDVQAGMIRDIANGRPWKRYRPTDYLLNVIFNPADRSKDSRFKKSFKDTWLSNSPGTFTSGLFDNTKTSVTFASGDTAIYIPGIEWTVEQRAAKKFQVLVPSLYQANLYPTLSKYLDPLRPEIGTSAGSRDVFVARLADTYLILAEANIKLGRSQQAADAINMIRRRAAWSGMESEMEITASDATMEFLMQERERELSGELSRWYDLKRWGVLVSQVQAYNPDGAAGIQSYHNLRPIPQTQIDRTEGTSTNFPQNPGY</sequence>
<gene>
    <name evidence="9" type="ORF">CLV98_102246</name>
</gene>
<dbReference type="EMBL" id="QGDT01000002">
    <property type="protein sequence ID" value="PWJ59413.1"/>
    <property type="molecule type" value="Genomic_DNA"/>
</dbReference>
<keyword evidence="5" id="KW-0998">Cell outer membrane</keyword>
<dbReference type="InterPro" id="IPR012944">
    <property type="entry name" value="SusD_RagB_dom"/>
</dbReference>
<feature type="chain" id="PRO_5016314872" evidence="6">
    <location>
        <begin position="21"/>
        <end position="554"/>
    </location>
</feature>
<keyword evidence="3 6" id="KW-0732">Signal</keyword>
<dbReference type="Proteomes" id="UP000245880">
    <property type="component" value="Unassembled WGS sequence"/>
</dbReference>
<dbReference type="PROSITE" id="PS51257">
    <property type="entry name" value="PROKAR_LIPOPROTEIN"/>
    <property type="match status" value="1"/>
</dbReference>
<evidence type="ECO:0000256" key="1">
    <source>
        <dbReference type="ARBA" id="ARBA00004442"/>
    </source>
</evidence>
<dbReference type="GO" id="GO:0009279">
    <property type="term" value="C:cell outer membrane"/>
    <property type="evidence" value="ECO:0007669"/>
    <property type="project" value="UniProtKB-SubCell"/>
</dbReference>
<dbReference type="AlphaFoldDB" id="A0A316ANY7"/>
<evidence type="ECO:0000313" key="9">
    <source>
        <dbReference type="EMBL" id="PWJ59413.1"/>
    </source>
</evidence>
<dbReference type="Gene3D" id="1.25.40.390">
    <property type="match status" value="1"/>
</dbReference>